<dbReference type="InterPro" id="IPR010854">
    <property type="entry name" value="YdgH/BhsA/McbA-like_dom"/>
</dbReference>
<dbReference type="InterPro" id="IPR025543">
    <property type="entry name" value="Dodecin-like"/>
</dbReference>
<dbReference type="Proteomes" id="UP000323910">
    <property type="component" value="Unassembled WGS sequence"/>
</dbReference>
<evidence type="ECO:0000256" key="2">
    <source>
        <dbReference type="SAM" id="SignalP"/>
    </source>
</evidence>
<sequence length="88" mass="9210">MKKYLTLIVVAGALATASLPAWSVQPLTTDSDTSQLRPAGTVSATGAANLDDLQHKLAEKARQEGAKGFVVESASGDNRMFGTATIYK</sequence>
<keyword evidence="1 2" id="KW-0732">Signal</keyword>
<evidence type="ECO:0000313" key="4">
    <source>
        <dbReference type="EMBL" id="MBF4180068.1"/>
    </source>
</evidence>
<dbReference type="EMBL" id="VTFR01000013">
    <property type="protein sequence ID" value="TYT29618.1"/>
    <property type="molecule type" value="Genomic_DNA"/>
</dbReference>
<dbReference type="Gene3D" id="3.30.1660.10">
    <property type="entry name" value="Flavin-binding protein dodecin"/>
    <property type="match status" value="1"/>
</dbReference>
<dbReference type="EMBL" id="JADIXP010000015">
    <property type="protein sequence ID" value="MBF4180068.1"/>
    <property type="molecule type" value="Genomic_DNA"/>
</dbReference>
<dbReference type="SUPFAM" id="SSF159871">
    <property type="entry name" value="YdgH-like"/>
    <property type="match status" value="1"/>
</dbReference>
<proteinExistence type="predicted"/>
<organism evidence="4 7">
    <name type="scientific">Lelliottia nimipressuralis</name>
    <dbReference type="NCBI Taxonomy" id="69220"/>
    <lineage>
        <taxon>Bacteria</taxon>
        <taxon>Pseudomonadati</taxon>
        <taxon>Pseudomonadota</taxon>
        <taxon>Gammaproteobacteria</taxon>
        <taxon>Enterobacterales</taxon>
        <taxon>Enterobacteriaceae</taxon>
        <taxon>Lelliottia</taxon>
    </lineage>
</organism>
<keyword evidence="6" id="KW-1185">Reference proteome</keyword>
<evidence type="ECO:0000259" key="3">
    <source>
        <dbReference type="Pfam" id="PF07338"/>
    </source>
</evidence>
<comment type="caution">
    <text evidence="4">The sequence shown here is derived from an EMBL/GenBank/DDBJ whole genome shotgun (WGS) entry which is preliminary data.</text>
</comment>
<feature type="domain" description="YdgH/BhsA/McbA-like" evidence="3">
    <location>
        <begin position="36"/>
        <end position="88"/>
    </location>
</feature>
<dbReference type="Proteomes" id="UP000628560">
    <property type="component" value="Unassembled WGS sequence"/>
</dbReference>
<dbReference type="GeneID" id="97600952"/>
<dbReference type="RefSeq" id="WP_100777110.1">
    <property type="nucleotide sequence ID" value="NZ_CBCYIZ010000005.1"/>
</dbReference>
<dbReference type="NCBIfam" id="NF040473">
    <property type="entry name" value="peri_YbiM_McbA"/>
    <property type="match status" value="1"/>
</dbReference>
<feature type="signal peptide" evidence="2">
    <location>
        <begin position="1"/>
        <end position="23"/>
    </location>
</feature>
<accession>A0ABD4KDR8</accession>
<protein>
    <submittedName>
        <fullName evidence="4">DUF1471 domain-containing protein</fullName>
    </submittedName>
</protein>
<evidence type="ECO:0000313" key="7">
    <source>
        <dbReference type="Proteomes" id="UP000628560"/>
    </source>
</evidence>
<evidence type="ECO:0000313" key="5">
    <source>
        <dbReference type="EMBL" id="TYT29618.1"/>
    </source>
</evidence>
<gene>
    <name evidence="5" type="ORF">FZO59_20485</name>
    <name evidence="4" type="ORF">ISP11_19555</name>
</gene>
<dbReference type="AlphaFoldDB" id="A0ABD4KDR8"/>
<dbReference type="Pfam" id="PF07338">
    <property type="entry name" value="YdgH_BhsA-like"/>
    <property type="match status" value="1"/>
</dbReference>
<evidence type="ECO:0000256" key="1">
    <source>
        <dbReference type="ARBA" id="ARBA00022729"/>
    </source>
</evidence>
<evidence type="ECO:0000313" key="6">
    <source>
        <dbReference type="Proteomes" id="UP000323910"/>
    </source>
</evidence>
<reference evidence="4 7" key="2">
    <citation type="submission" date="2020-11" db="EMBL/GenBank/DDBJ databases">
        <title>Identification of Lelliottia nimipressuralis from Wound Infection by Whole Genome-Based Bacterial Identification.</title>
        <authorList>
            <person name="Navarathna D.H."/>
            <person name="Choi H."/>
            <person name="Jinadatha C."/>
            <person name="Chatterjee P."/>
            <person name="Hwang M."/>
        </authorList>
    </citation>
    <scope>NUCLEOTIDE SEQUENCE [LARGE SCALE GENOMIC DNA]</scope>
    <source>
        <strain evidence="4 7">DN2020</strain>
    </source>
</reference>
<dbReference type="InterPro" id="IPR036275">
    <property type="entry name" value="YdgH-like_sf"/>
</dbReference>
<name>A0ABD4KDR8_9ENTR</name>
<reference evidence="5 6" key="1">
    <citation type="submission" date="2019-08" db="EMBL/GenBank/DDBJ databases">
        <title>The draft genome of Lelliottia nimipressuralis strain CICC 24156.</title>
        <authorList>
            <person name="Wu W."/>
            <person name="Feng Y."/>
            <person name="Zong Z."/>
        </authorList>
    </citation>
    <scope>NUCLEOTIDE SEQUENCE [LARGE SCALE GENOMIC DNA]</scope>
    <source>
        <strain evidence="5 6">CICC 24156</strain>
    </source>
</reference>
<feature type="chain" id="PRO_5044725491" evidence="2">
    <location>
        <begin position="24"/>
        <end position="88"/>
    </location>
</feature>